<dbReference type="SMART" id="SM00256">
    <property type="entry name" value="FBOX"/>
    <property type="match status" value="1"/>
</dbReference>
<dbReference type="InterPro" id="IPR036047">
    <property type="entry name" value="F-box-like_dom_sf"/>
</dbReference>
<evidence type="ECO:0000313" key="3">
    <source>
        <dbReference type="EMBL" id="TKV94426.1"/>
    </source>
</evidence>
<accession>A0A4U6TBI9</accession>
<dbReference type="OMA" id="NRETPYA"/>
<sequence>MLLRSGKRLKRAPGGGHDDDDDGLPLADEMLILIFARLLDTDDLVRCAATCRRWRRLVSGEASFICRSNPEQFVPVGFFNQGEEYGVMDVPRFVPLASHFPSASVNALFADEPFRSSRLVTSRKGRLVLELCRASRLKLAVCNPMTGNVSVLPALAGRDNPGRYACALLTADDLTNAADPPGSASSFRLVIVYDRRDFTACRTYSSDAGSWSPEGIVSGARVSGRSLAQAHAAAAAAARGAVFWRVRDAVLVLRLDSTLEAALEPLPEDWTRGGRRGYGPGVLAVSPDDGRLCVVEARIHDDYYWKHEVKVRVMFREHDGGGEDDVAVPGEKWVASRGTTLQLQAPSGCYGRMTRVSLRGVCEKSGVVFLAAVFESRPNRETPYALDLGRMEARLLRGVPDVGCRLGSCASFHGYEMDRLAYVTSLGKRRGKGMITMDEGARARAIGQRGSQPLPAARIKPLSSPVGLKVPPSSLQDRCCRRIPAGSMPPYARVELPLYIPAPSCSCLLRLHMIAIRPLYAHVGSPPSTPVSGQRRLLHSCKASVRMCRATAVAIRTCVGLPLPTLALSCDRRPSCGLVAVHPRRAPLPIHPSAGPSATSTVSLGLLLPKRVMEEGKEMREKEKSRLYPT</sequence>
<organism evidence="3 4">
    <name type="scientific">Setaria viridis</name>
    <name type="common">Green bristlegrass</name>
    <name type="synonym">Setaria italica subsp. viridis</name>
    <dbReference type="NCBI Taxonomy" id="4556"/>
    <lineage>
        <taxon>Eukaryota</taxon>
        <taxon>Viridiplantae</taxon>
        <taxon>Streptophyta</taxon>
        <taxon>Embryophyta</taxon>
        <taxon>Tracheophyta</taxon>
        <taxon>Spermatophyta</taxon>
        <taxon>Magnoliopsida</taxon>
        <taxon>Liliopsida</taxon>
        <taxon>Poales</taxon>
        <taxon>Poaceae</taxon>
        <taxon>PACMAD clade</taxon>
        <taxon>Panicoideae</taxon>
        <taxon>Panicodae</taxon>
        <taxon>Paniceae</taxon>
        <taxon>Cenchrinae</taxon>
        <taxon>Setaria</taxon>
    </lineage>
</organism>
<reference evidence="3" key="1">
    <citation type="submission" date="2019-03" db="EMBL/GenBank/DDBJ databases">
        <title>WGS assembly of Setaria viridis.</title>
        <authorList>
            <person name="Huang P."/>
            <person name="Jenkins J."/>
            <person name="Grimwood J."/>
            <person name="Barry K."/>
            <person name="Healey A."/>
            <person name="Mamidi S."/>
            <person name="Sreedasyam A."/>
            <person name="Shu S."/>
            <person name="Feldman M."/>
            <person name="Wu J."/>
            <person name="Yu Y."/>
            <person name="Chen C."/>
            <person name="Johnson J."/>
            <person name="Rokhsar D."/>
            <person name="Baxter I."/>
            <person name="Schmutz J."/>
            <person name="Brutnell T."/>
            <person name="Kellogg E."/>
        </authorList>
    </citation>
    <scope>NUCLEOTIDE SEQUENCE [LARGE SCALE GENOMIC DNA]</scope>
</reference>
<dbReference type="AlphaFoldDB" id="A0A4U6TBI9"/>
<evidence type="ECO:0000259" key="2">
    <source>
        <dbReference type="SMART" id="SM00256"/>
    </source>
</evidence>
<dbReference type="Gramene" id="TKV94426">
    <property type="protein sequence ID" value="TKV94426"/>
    <property type="gene ID" value="SEVIR_9G294000v2"/>
</dbReference>
<dbReference type="CDD" id="cd09917">
    <property type="entry name" value="F-box_SF"/>
    <property type="match status" value="1"/>
</dbReference>
<dbReference type="Gene3D" id="1.20.1280.50">
    <property type="match status" value="1"/>
</dbReference>
<evidence type="ECO:0000313" key="4">
    <source>
        <dbReference type="Proteomes" id="UP000298652"/>
    </source>
</evidence>
<dbReference type="PANTHER" id="PTHR36140:SF1">
    <property type="entry name" value="F-BOX DOMAIN CONTAINING PROTEIN, EXPRESSED"/>
    <property type="match status" value="1"/>
</dbReference>
<dbReference type="PANTHER" id="PTHR36140">
    <property type="entry name" value="F-BOX DOMAIN-CONTAINING PROTEIN-RELATED"/>
    <property type="match status" value="1"/>
</dbReference>
<dbReference type="Pfam" id="PF12937">
    <property type="entry name" value="F-box-like"/>
    <property type="match status" value="1"/>
</dbReference>
<protein>
    <recommendedName>
        <fullName evidence="2">F-box domain-containing protein</fullName>
    </recommendedName>
</protein>
<dbReference type="EMBL" id="CM016560">
    <property type="protein sequence ID" value="TKV94426.1"/>
    <property type="molecule type" value="Genomic_DNA"/>
</dbReference>
<dbReference type="SUPFAM" id="SSF81383">
    <property type="entry name" value="F-box domain"/>
    <property type="match status" value="1"/>
</dbReference>
<dbReference type="Proteomes" id="UP000298652">
    <property type="component" value="Chromosome 9"/>
</dbReference>
<feature type="region of interest" description="Disordered" evidence="1">
    <location>
        <begin position="1"/>
        <end position="21"/>
    </location>
</feature>
<evidence type="ECO:0000256" key="1">
    <source>
        <dbReference type="SAM" id="MobiDB-lite"/>
    </source>
</evidence>
<feature type="domain" description="F-box" evidence="2">
    <location>
        <begin position="26"/>
        <end position="67"/>
    </location>
</feature>
<dbReference type="InterPro" id="IPR001810">
    <property type="entry name" value="F-box_dom"/>
</dbReference>
<proteinExistence type="predicted"/>
<gene>
    <name evidence="3" type="ORF">SEVIR_9G294000v2</name>
</gene>
<name>A0A4U6TBI9_SETVI</name>
<keyword evidence="4" id="KW-1185">Reference proteome</keyword>
<feature type="compositionally biased region" description="Basic residues" evidence="1">
    <location>
        <begin position="1"/>
        <end position="11"/>
    </location>
</feature>